<feature type="transmembrane region" description="Helical" evidence="9">
    <location>
        <begin position="179"/>
        <end position="200"/>
    </location>
</feature>
<comment type="similarity">
    <text evidence="8 9">Belongs to the TRAP transporter small permease family.</text>
</comment>
<feature type="transmembrane region" description="Helical" evidence="9">
    <location>
        <begin position="135"/>
        <end position="159"/>
    </location>
</feature>
<keyword evidence="4 9" id="KW-0997">Cell inner membrane</keyword>
<keyword evidence="3" id="KW-1003">Cell membrane</keyword>
<evidence type="ECO:0000256" key="2">
    <source>
        <dbReference type="ARBA" id="ARBA00022448"/>
    </source>
</evidence>
<evidence type="ECO:0000256" key="10">
    <source>
        <dbReference type="SAM" id="MobiDB-lite"/>
    </source>
</evidence>
<keyword evidence="2 9" id="KW-0813">Transport</keyword>
<evidence type="ECO:0000256" key="4">
    <source>
        <dbReference type="ARBA" id="ARBA00022519"/>
    </source>
</evidence>
<evidence type="ECO:0000256" key="5">
    <source>
        <dbReference type="ARBA" id="ARBA00022692"/>
    </source>
</evidence>
<feature type="region of interest" description="Disordered" evidence="10">
    <location>
        <begin position="1"/>
        <end position="31"/>
    </location>
</feature>
<evidence type="ECO:0000256" key="8">
    <source>
        <dbReference type="ARBA" id="ARBA00038436"/>
    </source>
</evidence>
<feature type="transmembrane region" description="Helical" evidence="9">
    <location>
        <begin position="96"/>
        <end position="114"/>
    </location>
</feature>
<proteinExistence type="inferred from homology"/>
<evidence type="ECO:0000256" key="1">
    <source>
        <dbReference type="ARBA" id="ARBA00004429"/>
    </source>
</evidence>
<dbReference type="EMBL" id="JAATTO010000015">
    <property type="protein sequence ID" value="MBC9979024.1"/>
    <property type="molecule type" value="Genomic_DNA"/>
</dbReference>
<keyword evidence="13" id="KW-1185">Reference proteome</keyword>
<sequence>MESRRARERVEGFRRPIGEHGARPENGGRGLIVHRPPALTERRPPLLGAIISACDMLDVALVWGCALATIGAGLVLTYSVAVRYLLHSSTDWQDEMAVFLLVGATFLSAPYVQAMRGHITIEAVGELLPRGIEHARAFVSDIVCFAFCGFFTWQCWLLLLEAVEDGRVTDSAWAPPLWIPYSLMTAGMTLLCLRFVLQIVDTLVSRKRP</sequence>
<evidence type="ECO:0000259" key="11">
    <source>
        <dbReference type="Pfam" id="PF04290"/>
    </source>
</evidence>
<evidence type="ECO:0000256" key="7">
    <source>
        <dbReference type="ARBA" id="ARBA00023136"/>
    </source>
</evidence>
<keyword evidence="6 9" id="KW-1133">Transmembrane helix</keyword>
<evidence type="ECO:0000256" key="3">
    <source>
        <dbReference type="ARBA" id="ARBA00022475"/>
    </source>
</evidence>
<evidence type="ECO:0000313" key="13">
    <source>
        <dbReference type="Proteomes" id="UP000639516"/>
    </source>
</evidence>
<comment type="subunit">
    <text evidence="9">The complex comprises the extracytoplasmic solute receptor protein and the two transmembrane proteins.</text>
</comment>
<comment type="caution">
    <text evidence="12">The sequence shown here is derived from an EMBL/GenBank/DDBJ whole genome shotgun (WGS) entry which is preliminary data.</text>
</comment>
<accession>A0ABR7U4P5</accession>
<feature type="compositionally biased region" description="Basic and acidic residues" evidence="10">
    <location>
        <begin position="1"/>
        <end position="23"/>
    </location>
</feature>
<organism evidence="12 13">
    <name type="scientific">Bradyrhizobium campsiandrae</name>
    <dbReference type="NCBI Taxonomy" id="1729892"/>
    <lineage>
        <taxon>Bacteria</taxon>
        <taxon>Pseudomonadati</taxon>
        <taxon>Pseudomonadota</taxon>
        <taxon>Alphaproteobacteria</taxon>
        <taxon>Hyphomicrobiales</taxon>
        <taxon>Nitrobacteraceae</taxon>
        <taxon>Bradyrhizobium</taxon>
    </lineage>
</organism>
<protein>
    <recommendedName>
        <fullName evidence="9">TRAP transporter small permease protein</fullName>
    </recommendedName>
</protein>
<evidence type="ECO:0000256" key="9">
    <source>
        <dbReference type="RuleBase" id="RU369079"/>
    </source>
</evidence>
<dbReference type="Proteomes" id="UP000639516">
    <property type="component" value="Unassembled WGS sequence"/>
</dbReference>
<comment type="subcellular location">
    <subcellularLocation>
        <location evidence="1 9">Cell inner membrane</location>
        <topology evidence="1 9">Multi-pass membrane protein</topology>
    </subcellularLocation>
</comment>
<gene>
    <name evidence="12" type="ORF">HA482_12500</name>
</gene>
<feature type="domain" description="Tripartite ATP-independent periplasmic transporters DctQ component" evidence="11">
    <location>
        <begin position="74"/>
        <end position="203"/>
    </location>
</feature>
<name>A0ABR7U4P5_9BRAD</name>
<evidence type="ECO:0000256" key="6">
    <source>
        <dbReference type="ARBA" id="ARBA00022989"/>
    </source>
</evidence>
<feature type="transmembrane region" description="Helical" evidence="9">
    <location>
        <begin position="60"/>
        <end position="84"/>
    </location>
</feature>
<dbReference type="PANTHER" id="PTHR35011">
    <property type="entry name" value="2,3-DIKETO-L-GULONATE TRAP TRANSPORTER SMALL PERMEASE PROTEIN YIAM"/>
    <property type="match status" value="1"/>
</dbReference>
<evidence type="ECO:0000313" key="12">
    <source>
        <dbReference type="EMBL" id="MBC9979024.1"/>
    </source>
</evidence>
<keyword evidence="5 9" id="KW-0812">Transmembrane</keyword>
<dbReference type="PANTHER" id="PTHR35011:SF10">
    <property type="entry name" value="TRAP TRANSPORTER SMALL PERMEASE PROTEIN"/>
    <property type="match status" value="1"/>
</dbReference>
<dbReference type="InterPro" id="IPR007387">
    <property type="entry name" value="TRAP_DctQ"/>
</dbReference>
<reference evidence="12 13" key="1">
    <citation type="journal article" date="2020" name="Arch. Microbiol.">
        <title>Bradyrhizobium campsiandrae sp. nov., a nitrogen-fixing bacterial strain isolated from a native leguminous tree from the Amazon adapted to flooded conditions.</title>
        <authorList>
            <person name="Cabral Michel D."/>
            <person name="Martins da Costa E."/>
            <person name="Azarias Guimaraes A."/>
            <person name="Soares de Carvalho T."/>
            <person name="Santos de Castro Caputo P."/>
            <person name="Willems A."/>
            <person name="de Souza Moreira F.M."/>
        </authorList>
    </citation>
    <scope>NUCLEOTIDE SEQUENCE [LARGE SCALE GENOMIC DNA]</scope>
    <source>
        <strain evidence="13">INPA 384B</strain>
    </source>
</reference>
<comment type="function">
    <text evidence="9">Part of the tripartite ATP-independent periplasmic (TRAP) transport system.</text>
</comment>
<keyword evidence="7 9" id="KW-0472">Membrane</keyword>
<dbReference type="InterPro" id="IPR055348">
    <property type="entry name" value="DctQ"/>
</dbReference>
<dbReference type="Pfam" id="PF04290">
    <property type="entry name" value="DctQ"/>
    <property type="match status" value="1"/>
</dbReference>